<dbReference type="SUPFAM" id="SSF51735">
    <property type="entry name" value="NAD(P)-binding Rossmann-fold domains"/>
    <property type="match status" value="1"/>
</dbReference>
<comment type="similarity">
    <text evidence="2 6">Belongs to the zinc-containing alcohol dehydrogenase family.</text>
</comment>
<dbReference type="InterPro" id="IPR013149">
    <property type="entry name" value="ADH-like_C"/>
</dbReference>
<keyword evidence="5" id="KW-0560">Oxidoreductase</keyword>
<dbReference type="Gene3D" id="3.90.180.10">
    <property type="entry name" value="Medium-chain alcohol dehydrogenases, catalytic domain"/>
    <property type="match status" value="1"/>
</dbReference>
<dbReference type="SUPFAM" id="SSF50129">
    <property type="entry name" value="GroES-like"/>
    <property type="match status" value="1"/>
</dbReference>
<keyword evidence="3 6" id="KW-0479">Metal-binding</keyword>
<dbReference type="PANTHER" id="PTHR43161">
    <property type="entry name" value="SORBITOL DEHYDROGENASE"/>
    <property type="match status" value="1"/>
</dbReference>
<evidence type="ECO:0000313" key="10">
    <source>
        <dbReference type="Proteomes" id="UP000237061"/>
    </source>
</evidence>
<evidence type="ECO:0000313" key="9">
    <source>
        <dbReference type="EMBL" id="POH74537.1"/>
    </source>
</evidence>
<dbReference type="GO" id="GO:0008270">
    <property type="term" value="F:zinc ion binding"/>
    <property type="evidence" value="ECO:0007669"/>
    <property type="project" value="InterPro"/>
</dbReference>
<dbReference type="GO" id="GO:0016491">
    <property type="term" value="F:oxidoreductase activity"/>
    <property type="evidence" value="ECO:0007669"/>
    <property type="project" value="UniProtKB-KW"/>
</dbReference>
<sequence length="353" mass="36622">MPLIISTETQTAAVLTAPGELHLKIHPRPVPEPGEVLVKIHTVGICGSDTAYFQGTAAYTIKAPFIMGHEASGTIAELGDGVAGLPLGTAVAVVPSLACGACEQCRSGFDNLCPHTRYLGSAAVTPHRDGALQEYLAVPATHVLPLPDGVSLEEGALLEPLAVALHAVRKTPVAGATVLIVGGGAIGQLTALAAKSLGAASVTVTDVSERRAGAAVEHGADLALTIEEAESGINGGSHYDVVFDASGHPAGVELALRAARPGTGRVVLVGNLPAGAGIPYKYISQAESWVTSTMRFAGGLKPALDFLRENKTDISWLVEQRVPFHRIREVFEPPTQGGPPLKVHIHFTKQNIL</sequence>
<keyword evidence="10" id="KW-1185">Reference proteome</keyword>
<dbReference type="InterPro" id="IPR002328">
    <property type="entry name" value="ADH_Zn_CS"/>
</dbReference>
<evidence type="ECO:0000256" key="2">
    <source>
        <dbReference type="ARBA" id="ARBA00008072"/>
    </source>
</evidence>
<dbReference type="PANTHER" id="PTHR43161:SF9">
    <property type="entry name" value="SORBITOL DEHYDROGENASE"/>
    <property type="match status" value="1"/>
</dbReference>
<dbReference type="RefSeq" id="WP_103464583.1">
    <property type="nucleotide sequence ID" value="NZ_PPXC01000003.1"/>
</dbReference>
<evidence type="ECO:0000256" key="3">
    <source>
        <dbReference type="ARBA" id="ARBA00022723"/>
    </source>
</evidence>
<keyword evidence="4 6" id="KW-0862">Zinc</keyword>
<evidence type="ECO:0008006" key="11">
    <source>
        <dbReference type="Google" id="ProtNLM"/>
    </source>
</evidence>
<evidence type="ECO:0000256" key="6">
    <source>
        <dbReference type="RuleBase" id="RU361277"/>
    </source>
</evidence>
<dbReference type="InterPro" id="IPR036291">
    <property type="entry name" value="NAD(P)-bd_dom_sf"/>
</dbReference>
<dbReference type="EMBL" id="PPXC01000003">
    <property type="protein sequence ID" value="POH74537.1"/>
    <property type="molecule type" value="Genomic_DNA"/>
</dbReference>
<organism evidence="9 10">
    <name type="scientific">Arthrobacter glacialis</name>
    <dbReference type="NCBI Taxonomy" id="1664"/>
    <lineage>
        <taxon>Bacteria</taxon>
        <taxon>Bacillati</taxon>
        <taxon>Actinomycetota</taxon>
        <taxon>Actinomycetes</taxon>
        <taxon>Micrococcales</taxon>
        <taxon>Micrococcaceae</taxon>
        <taxon>Arthrobacter</taxon>
    </lineage>
</organism>
<dbReference type="InterPro" id="IPR011032">
    <property type="entry name" value="GroES-like_sf"/>
</dbReference>
<feature type="domain" description="Alcohol dehydrogenase-like N-terminal" evidence="8">
    <location>
        <begin position="33"/>
        <end position="148"/>
    </location>
</feature>
<evidence type="ECO:0000259" key="7">
    <source>
        <dbReference type="Pfam" id="PF00107"/>
    </source>
</evidence>
<dbReference type="Pfam" id="PF08240">
    <property type="entry name" value="ADH_N"/>
    <property type="match status" value="1"/>
</dbReference>
<dbReference type="Proteomes" id="UP000237061">
    <property type="component" value="Unassembled WGS sequence"/>
</dbReference>
<feature type="domain" description="Alcohol dehydrogenase-like C-terminal" evidence="7">
    <location>
        <begin position="185"/>
        <end position="303"/>
    </location>
</feature>
<evidence type="ECO:0000259" key="8">
    <source>
        <dbReference type="Pfam" id="PF08240"/>
    </source>
</evidence>
<dbReference type="Gene3D" id="3.40.50.720">
    <property type="entry name" value="NAD(P)-binding Rossmann-like Domain"/>
    <property type="match status" value="1"/>
</dbReference>
<protein>
    <recommendedName>
        <fullName evidence="11">Galactitol-1-phosphate 5-dehydrogenase</fullName>
    </recommendedName>
</protein>
<dbReference type="Pfam" id="PF00107">
    <property type="entry name" value="ADH_zinc_N"/>
    <property type="match status" value="1"/>
</dbReference>
<evidence type="ECO:0000256" key="4">
    <source>
        <dbReference type="ARBA" id="ARBA00022833"/>
    </source>
</evidence>
<comment type="cofactor">
    <cofactor evidence="1 6">
        <name>Zn(2+)</name>
        <dbReference type="ChEBI" id="CHEBI:29105"/>
    </cofactor>
</comment>
<evidence type="ECO:0000256" key="1">
    <source>
        <dbReference type="ARBA" id="ARBA00001947"/>
    </source>
</evidence>
<dbReference type="AlphaFoldDB" id="A0A2S4A086"/>
<gene>
    <name evidence="9" type="ORF">CVS27_04760</name>
</gene>
<dbReference type="InterPro" id="IPR013154">
    <property type="entry name" value="ADH-like_N"/>
</dbReference>
<proteinExistence type="inferred from homology"/>
<dbReference type="PROSITE" id="PS00059">
    <property type="entry name" value="ADH_ZINC"/>
    <property type="match status" value="1"/>
</dbReference>
<comment type="caution">
    <text evidence="9">The sequence shown here is derived from an EMBL/GenBank/DDBJ whole genome shotgun (WGS) entry which is preliminary data.</text>
</comment>
<accession>A0A2S4A086</accession>
<reference evidence="9 10" key="1">
    <citation type="submission" date="2018-01" db="EMBL/GenBank/DDBJ databases">
        <title>Arthrobacter sp. nov., from glaciers in China.</title>
        <authorList>
            <person name="Liu Q."/>
            <person name="Xin Y.-H."/>
        </authorList>
    </citation>
    <scope>NUCLEOTIDE SEQUENCE [LARGE SCALE GENOMIC DNA]</scope>
    <source>
        <strain evidence="9 10">HLT2-12-2</strain>
    </source>
</reference>
<name>A0A2S4A086_ARTGL</name>
<evidence type="ECO:0000256" key="5">
    <source>
        <dbReference type="ARBA" id="ARBA00023002"/>
    </source>
</evidence>